<evidence type="ECO:0000256" key="9">
    <source>
        <dbReference type="ARBA" id="ARBA00023054"/>
    </source>
</evidence>
<dbReference type="SMART" id="SM00382">
    <property type="entry name" value="AAA"/>
    <property type="match status" value="4"/>
</dbReference>
<dbReference type="Pfam" id="PF12775">
    <property type="entry name" value="AAA_7"/>
    <property type="match status" value="1"/>
</dbReference>
<feature type="region of interest" description="Disordered" evidence="15">
    <location>
        <begin position="998"/>
        <end position="1058"/>
    </location>
</feature>
<dbReference type="GO" id="GO:0031514">
    <property type="term" value="C:motile cilium"/>
    <property type="evidence" value="ECO:0007669"/>
    <property type="project" value="UniProtKB-ARBA"/>
</dbReference>
<dbReference type="Gene3D" id="1.20.58.1120">
    <property type="match status" value="1"/>
</dbReference>
<dbReference type="Gene3D" id="3.10.490.20">
    <property type="match status" value="1"/>
</dbReference>
<dbReference type="GO" id="GO:0051959">
    <property type="term" value="F:dynein light intermediate chain binding"/>
    <property type="evidence" value="ECO:0007669"/>
    <property type="project" value="InterPro"/>
</dbReference>
<dbReference type="PANTHER" id="PTHR46532:SF13">
    <property type="entry name" value="CYTOPLASMIC DYNEIN 1 HEAVY CHAIN 1"/>
    <property type="match status" value="1"/>
</dbReference>
<dbReference type="InterPro" id="IPR013602">
    <property type="entry name" value="Dynein_heavy_linker"/>
</dbReference>
<dbReference type="FunFam" id="1.20.140.100:FF:000003">
    <property type="entry name" value="Dynein, axonemal, heavy chain 5"/>
    <property type="match status" value="1"/>
</dbReference>
<dbReference type="Pfam" id="PF12774">
    <property type="entry name" value="AAA_6"/>
    <property type="match status" value="2"/>
</dbReference>
<evidence type="ECO:0000256" key="7">
    <source>
        <dbReference type="ARBA" id="ARBA00022840"/>
    </source>
</evidence>
<dbReference type="OrthoDB" id="286107at2759"/>
<evidence type="ECO:0000259" key="16">
    <source>
        <dbReference type="SMART" id="SM00382"/>
    </source>
</evidence>
<feature type="compositionally biased region" description="Gly residues" evidence="15">
    <location>
        <begin position="4351"/>
        <end position="4365"/>
    </location>
</feature>
<keyword evidence="18" id="KW-1185">Reference proteome</keyword>
<dbReference type="InterPro" id="IPR027417">
    <property type="entry name" value="P-loop_NTPase"/>
</dbReference>
<dbReference type="Gene3D" id="1.20.920.30">
    <property type="match status" value="1"/>
</dbReference>
<feature type="coiled-coil region" evidence="14">
    <location>
        <begin position="3609"/>
        <end position="3650"/>
    </location>
</feature>
<keyword evidence="3" id="KW-0963">Cytoplasm</keyword>
<keyword evidence="4" id="KW-0493">Microtubule</keyword>
<sequence length="4980" mass="549674">MTDRQSKTAFQEGSDGMATPAGKSTSDSGDDGKSQTSGDKKQQQQQPPPPPPPPPPKIREFRRSQSKVFRMDVRHMYMAERMAVVLGLESNQLEEWIMFDPKFPKFDNFFAPNGAKTMLFYYQAKPGISTDTKQLVISDGRDIPLLGLAFVFTRTTQRAITTSNYANEVNFNYMDASDGRLLEALEGYLASIVLPGLANLTDWGGQLSASAPGGSTSGKAKIDEYLNALQRLLESLAGARASMQNQILLSDPPDELAQRVQSPVDLQLAVHSSEALEKLERLLLHWAKEIKQVLNESEQVRRETDDVGPTAELTFWKGRMARFNNLMEQMARPEVRKVVAMLHNAKSRTLRVWHTLDARITDAANEARDNVKYLYTLDKFFGPLTKSNPVKMREHLPALINAIRMVHTVSRYYNTSERMTSLFVKVTNQMIFACKTHVRCGSDGVSLWDQPRDQLIERMRHCLDLNADYQAAFRRVRDQLHQTPQERQFDFSENYIFGKFDTFCRRLVKMTDSLQEVQSLRSLLDMRTEGIEHLIGGYKGLGEIFRRRKYDPLEHRDASFDADYDEFKQSVGQLITSLYAYVDEIFQRPMSVPQQLAVLGRFERIEGVQFDWSEKHARILHTYAKELDTVRQLYQRNKDDPPVGRNLPPIAGKIAWSRHLLEKVEKPMMVFKHQKKAILQLPEAKKVVRDYNRTAEVLLAFEVLYHQQWLARVKQFHASLNSPLLTKDPVTGSLSVNLDSAVTELLREAAYMQRLGLSVPDQIVRLMFCEMGIRETYRELDETLREFDKVCADIPAPIQPLMKPFKEQIGDTLEPGLGQLTWVSSKTKEYIESVRSEIANFRIVAKQLSDMIQCRVESPLEEMSLTALIDLPDDEPVTADEFVAMTESTCSDAAAYLTKQSHLVEAAVDNVVQTILESLPEGKQIQSDPSQAWDCLGDQAVAAASSTTAGGSSGSGKRQRCQECLHCLVFSFLSYYTNRNTEALVRCTRLSLDSLRRRANRSARSGHPPGGATAGDETRRRAAAVSANPSSNELSTVTATPGPVSSVGAGGSSGVSTVATTSSGPLFKADVVLQLPRIVAQPTLDEMQQRVNKAIRTALKMAADIPQWRHLALTQCQQQRKLQEESAKAEGRDVDKMTPEELEELKLPAGSAIKPLHRIIADHKDVAKVASQLGSLIGGGRSAEERGTFKEFYRFQGLWIEEINMRVKEYMDTQPTLSDMAAVFKDLFETEAEIINLPQSYQVGPVLYCTERLKTALAEECRAWRLAYGKALNDRCGRAMGEVLEWFENLKKLLARPVQDLDDVRAHMAALSEVREGEVRIDLTIGPIEETYALLSKYEIFFNDGNAERVDSLTYERSNLKEQSRGVQDHLLDIQPKFRDDLLAGVRSFRRDLAAFVADYDSKGPKEPEISPEEASDRLALFQGRFNDLWRKYETYTGGEELFGLPESDYPELQRIRKDLSLLQKLYGLYNQVLDTLSSWKDITWSEVNIENIRRQLEAFHDRCHHLPKALRTWQAYVDLSKIIDDFGEVIPLLEMMSSGAMMSRHWERLEALMDLRFDVESESFLLRSLMEAPLLEKKDDIEEICLSAVKEKEIEGKLRQVISDWSAIIFQFASFKTRGELLLKADSAGELIAVTEDSLMALGSLLSNRYNAPFRLKIQEWMSKLSTTSEIIDSWQQVQNLWIYLEAVFVGGDIAKQLPGEAKRFSNIDKSWQRVMQRAHEITNVVQCCTADDTLSQLLPHLLEQLELCRKSLTGYLEKKRLLFPRFFFVSDPALLEILGQASDSHAIQAHLSNIFGCLKYATFDDKMYDRIVAVSSREADAMQLETPVMAQGNVEAWLGELLRSCRASVHASICSAFRGVKAAGFRTLDLLSAAPAQAGHVALQLLWTSQSEEAVTQAKSDRKIMQQTSDRFQAILTDLIGATTSQDLPKLQRARAEALVTLQLHLRDSFEELLRAQVRHISEFEWQRRIRFYLRNESRGHCTISITDVDLPYMNEFLGCPERLVATPLTERCSIAMAQALGMALGAMLAGPTGAGKTETAKDVGRTLGRYVVLLNCSDQIDYRALGRIVKGLAQSGSWGCLDEFNRMDPSVMSVAAQQVSLALACKKERRQQFVFTDGDTVELNAEFAVFITTSPGYPGRLELPENLKTSFRPVAMVTPDATAVLRVRLTAAGYQLQAAGQLARKTVALLRACDDQLSHRPQYDFGMRTAVAAGRALVAARRELLTTAQKQPPVQTSARFDSLSFNRRPSLSASGYHQLQQLQQQQQQDSEQSVAVRALRDALLPRLDESDEPQLLSLLEDLFPGCGPGPDRRPAAPDVEAAVARQVENLGLTPHPAWMHKCAQLYETQLNRHGVILLGESGSGKTSCGAVLLRALAELGAPRRELRLNPKALGDGAPAERLFGKLDAASNDWRDGVFSALWRRIRRAKREQQQQHQQQAAWLVLDGPIDAVWVESLNSVLDDNRLLTLANGDRISMALGCRVLFEVDSIQNATPSTVSRNGLVHFGPGVLDWQPVLAAWLAQLQDWQRAPVKAIFEAGFPGGLGFVMQNLRTKITVPECNYIHQATSLLSSLISSTEDSSPNQQQQQQQQHHQQHLEQQHLQRLAIFSLIWSLGCLLEPEQQHRLEEHLRSSAAYPTLQPLLPPTTFNGGEDASTATAATIFDFYVDSVSGEWLHWSQLLPGRPRPATASSTSEEALPVARPVTHSDAVRMDYLIRTAARGGGVLLVGGPGVGKTTAARAYGAAACDPESHLFRHVAFSSASTPSAFQRSVESYVDKRMGATFGPPAGKRLTMFIDDIGMPDRDAWGDQPTSEALRQLMESGGFYNLKKPGEFTTIVDVHFLAAMAHPGAGRGDIPARLKRQFRIFNCCLPSPASLDKIYGSLAAGHFSVERGFTEDVCAVAERLVAATRRLWQRARIKLAPTPARFHCQFTMRDLGRVWQGMMNAAPKTATSPAALIALWRHECARSMSDRLPEPADRDWLERMARLTAEEECGAAAAVAAGGDAGLFVHFLPNGDAPGSEARSSATPAEIWEAVKGVSLYQQARSYDQLTGRLSDCLAAYNKAAKEAADPVGMPSLGNMVLFDEAVAHLARVSRIIRTPSGHALLLGPPGCGRRSLTRLAAFAAGQTVRRPDPSCRYSQASLIEDLRQLHRTAGLQNSGVTFLLTEADLSSDDEGPLETINSLLAVGEVPGLFSRDELEEMLGELVPAMKRDFPRRQPTNENLLDYYSNRLSRNLHLVLCLSPQEPLLRQRVLRYPGLLSGCTVDWYRPWPRPALISVSRHFLASRRVEFGDDLEDSVVAAMAQFQVAAAEVADEQLRKCGRRGDATTQAFLGFAAAFADVYSSRRDELDLRASRMDTGLRKLLDAAGSVGGLARDLSAKEAALVDISRVADEALKELTETASTMQEIREQVDVVRERAQSLVEAMDVDREIAEEKLEAAKPALEEAETALQTLKPADISTVKKLAKPPHLIMRIMDCVLLLFRRHIDPVTMDPEKNCIKPSWSEALKLLSGDFLGALLNFPKDTINGETAELLQPYFEMEDYTMETARKVSGNVAGLCAWTQAMATFYSINKDVMPLKEEVDDEEEAQKSLRANLAIQEGRLSRTRRELRHAQLTMAEREAELEAAQERYDTAVAQKQTLTAEVEFCRKKVHNATALIEGLSAERIRWTEASKGLETLRHRLLGDTLLATAFVAYGGPLTTEFRELAVRAWKKELMLDKIIFTDEPSALVSALVDPTSQDEWRLLGLPGDDSSAQSALVVSRQAAAGRWPLLVDPHGLGRTWLRSCLEQRHRGPVTITAPSLRGFRAALEEAATAGRPIIVEDVGGGRLHPLLAGLLATAAALVGRIRIGEKLVDVADGFQLYLTCRQAAPAHPADVHALTAVVDFGVTPGGLEERLLDTVAEAEKPEQEAERAKLLAEAGQQRRRLEQLEEGLLRRLSDTDGALVDDASLVEVLREAKQASEEARERLSAATEGEARLCRAREELRPVASRGRLLYCLVADLALLSPMYSQSLDLFLRHYRASLAEAVKSPIALRRIANLIDSLTRRVYRATSRGLYAADRAAYSLLLALRLQTASGHVRPDELDVLLRAGADVDASEVGVKPQRRWLSDAVWLNAHALSRLAHFSLIVDQLTNNERAWRAWYEEETPELADPPDGYARLGAFHRLLLVRCLAPERTPAMAARYVSETLGPSFADESADTSGSGGGGGLEALAEEAGQRRAPLLCLLAPGCGDPVTDGVERLARRQGVPCSVVALGRCEQQQQQQQHQTHSQQHPTHSQQQQQPSNTLGEVLARRLLHSAITEGRWLVLQNLHLCSAAFLDELSDTLAAWSAAAAAASAASGNSGGGVGGSGAGTGGASSTSAPMSGETSAAAAASAAATAAGGDVVIATAAAALASAAAAVSSGTGGSAGGGGGGVDGQLEGGVVSGGGIGGFRCWLTSEPLQASAAAGFPAALIGGSLKFTADQPASVRAGLARTFAQIGAEQLESNGTPQWRPMLFCAAFLHAAVNARLCFGAVGWSAEPRLSPTDLGAALQALQNHLDEVDARRGVAWPAVRHMIGEVAFGGRFLDDWDRRLLSVYCRLWLTESLLTDSFQFARGGYRLPRCRNVDEFRAFVEALPAIDTPETFGLHANADVGCQRVRANAILESVCLMQHYPPSQRLSGLADRRSIADISEDVLGKLPDEFGPTEIRDRLRKLDHQQRPLNVFLRTELNRMHRLLTAALADLAALAASSEDVIEAAELVDLPDTLLDVLEALRELRVPTRWLRLAWEEESPSESVESPGGLAVWLTDLRERHAQLRSWLVEGRPPAAHWLAGYFRPAAFLVALRQEAVRARRGWSLETVHLASDVTRLSKEEAHAAPPDGAFVHGLVLDGAGWDRRNSRLTEAAPKAGPVQLPLVHLFAVCSSGGGGAGGAGGGSGAGSTGLYECPVYTRSERGQKRQLCCLQLRSQRDPEHWTLRGVAAVLGDAAK</sequence>
<dbReference type="Gene3D" id="1.20.140.100">
    <property type="entry name" value="Dynein heavy chain, N-terminal domain 2"/>
    <property type="match status" value="1"/>
</dbReference>
<dbReference type="Pfam" id="PF08393">
    <property type="entry name" value="DHC_N2"/>
    <property type="match status" value="1"/>
</dbReference>
<keyword evidence="7" id="KW-0067">ATP-binding</keyword>
<feature type="compositionally biased region" description="Low complexity" evidence="15">
    <location>
        <begin position="4269"/>
        <end position="4292"/>
    </location>
</feature>
<feature type="compositionally biased region" description="Pro residues" evidence="15">
    <location>
        <begin position="46"/>
        <end position="56"/>
    </location>
</feature>
<comment type="similarity">
    <text evidence="2">Belongs to the dynein heavy chain family.</text>
</comment>
<feature type="compositionally biased region" description="Low complexity" evidence="15">
    <location>
        <begin position="2577"/>
        <end position="2595"/>
    </location>
</feature>
<comment type="subcellular location">
    <subcellularLocation>
        <location evidence="1">Cytoplasm</location>
        <location evidence="1">Cytoskeleton</location>
        <location evidence="1">Cilium axoneme</location>
    </subcellularLocation>
</comment>
<dbReference type="InterPro" id="IPR043160">
    <property type="entry name" value="Dynein_C_barrel"/>
</dbReference>
<feature type="coiled-coil region" evidence="14">
    <location>
        <begin position="3920"/>
        <end position="3982"/>
    </location>
</feature>
<dbReference type="InterPro" id="IPR042222">
    <property type="entry name" value="Dynein_2_N"/>
</dbReference>
<dbReference type="Pfam" id="PF12777">
    <property type="entry name" value="MT"/>
    <property type="match status" value="1"/>
</dbReference>
<dbReference type="InterPro" id="IPR041658">
    <property type="entry name" value="AAA_lid_11"/>
</dbReference>
<evidence type="ECO:0000256" key="1">
    <source>
        <dbReference type="ARBA" id="ARBA00004430"/>
    </source>
</evidence>
<dbReference type="GO" id="GO:0045505">
    <property type="term" value="F:dynein intermediate chain binding"/>
    <property type="evidence" value="ECO:0007669"/>
    <property type="project" value="InterPro"/>
</dbReference>
<keyword evidence="8" id="KW-0243">Dynein</keyword>
<keyword evidence="9 14" id="KW-0175">Coiled coil</keyword>
<evidence type="ECO:0000256" key="6">
    <source>
        <dbReference type="ARBA" id="ARBA00022741"/>
    </source>
</evidence>
<dbReference type="InterPro" id="IPR041589">
    <property type="entry name" value="DNAH3_AAA_lid_1"/>
</dbReference>
<dbReference type="InterPro" id="IPR042228">
    <property type="entry name" value="Dynein_linker_3"/>
</dbReference>
<evidence type="ECO:0000256" key="4">
    <source>
        <dbReference type="ARBA" id="ARBA00022701"/>
    </source>
</evidence>
<dbReference type="Gene3D" id="6.10.140.1060">
    <property type="match status" value="1"/>
</dbReference>
<dbReference type="Pfam" id="PF18198">
    <property type="entry name" value="AAA_lid_11"/>
    <property type="match status" value="1"/>
</dbReference>
<dbReference type="Pfam" id="PF12780">
    <property type="entry name" value="AAA_8"/>
    <property type="match status" value="1"/>
</dbReference>
<proteinExistence type="inferred from homology"/>
<feature type="domain" description="AAA+ ATPase" evidence="16">
    <location>
        <begin position="3105"/>
        <end position="3265"/>
    </location>
</feature>
<feature type="compositionally biased region" description="Basic and acidic residues" evidence="15">
    <location>
        <begin position="30"/>
        <end position="42"/>
    </location>
</feature>
<dbReference type="InterPro" id="IPR024743">
    <property type="entry name" value="Dynein_HC_stalk"/>
</dbReference>
<dbReference type="InterPro" id="IPR013594">
    <property type="entry name" value="Dynein_heavy_tail"/>
</dbReference>
<dbReference type="Gene3D" id="1.10.8.720">
    <property type="entry name" value="Region D6 of dynein motor"/>
    <property type="match status" value="1"/>
</dbReference>
<reference evidence="17 18" key="1">
    <citation type="submission" date="2017-06" db="EMBL/GenBank/DDBJ databases">
        <title>A platform for efficient transgenesis in Macrostomum lignano, a flatworm model organism for stem cell research.</title>
        <authorList>
            <person name="Berezikov E."/>
        </authorList>
    </citation>
    <scope>NUCLEOTIDE SEQUENCE [LARGE SCALE GENOMIC DNA]</scope>
    <source>
        <strain evidence="17">DV1</strain>
        <tissue evidence="17">Whole organism</tissue>
    </source>
</reference>
<evidence type="ECO:0000256" key="12">
    <source>
        <dbReference type="ARBA" id="ARBA00023212"/>
    </source>
</evidence>
<dbReference type="InterPro" id="IPR042219">
    <property type="entry name" value="AAA_lid_11_sf"/>
</dbReference>
<dbReference type="InterPro" id="IPR026983">
    <property type="entry name" value="DHC"/>
</dbReference>
<feature type="region of interest" description="Disordered" evidence="15">
    <location>
        <begin position="1"/>
        <end position="60"/>
    </location>
</feature>
<dbReference type="InterPro" id="IPR024317">
    <property type="entry name" value="Dynein_heavy_chain_D4_dom"/>
</dbReference>
<protein>
    <recommendedName>
        <fullName evidence="16">AAA+ ATPase domain-containing protein</fullName>
    </recommendedName>
</protein>
<organism evidence="17 18">
    <name type="scientific">Macrostomum lignano</name>
    <dbReference type="NCBI Taxonomy" id="282301"/>
    <lineage>
        <taxon>Eukaryota</taxon>
        <taxon>Metazoa</taxon>
        <taxon>Spiralia</taxon>
        <taxon>Lophotrochozoa</taxon>
        <taxon>Platyhelminthes</taxon>
        <taxon>Rhabditophora</taxon>
        <taxon>Macrostomorpha</taxon>
        <taxon>Macrostomida</taxon>
        <taxon>Macrostomidae</taxon>
        <taxon>Macrostomum</taxon>
    </lineage>
</organism>
<keyword evidence="13" id="KW-0966">Cell projection</keyword>
<evidence type="ECO:0000256" key="13">
    <source>
        <dbReference type="ARBA" id="ARBA00023273"/>
    </source>
</evidence>
<dbReference type="EMBL" id="NIVC01000420">
    <property type="protein sequence ID" value="PAA83426.1"/>
    <property type="molecule type" value="Genomic_DNA"/>
</dbReference>
<dbReference type="InterPro" id="IPR041466">
    <property type="entry name" value="Dynein_AAA5_ext"/>
</dbReference>
<evidence type="ECO:0000256" key="15">
    <source>
        <dbReference type="SAM" id="MobiDB-lite"/>
    </source>
</evidence>
<evidence type="ECO:0000256" key="3">
    <source>
        <dbReference type="ARBA" id="ARBA00022490"/>
    </source>
</evidence>
<dbReference type="Pfam" id="PF12781">
    <property type="entry name" value="AAA_9"/>
    <property type="match status" value="1"/>
</dbReference>
<dbReference type="Gene3D" id="3.40.50.300">
    <property type="entry name" value="P-loop containing nucleotide triphosphate hydrolases"/>
    <property type="match status" value="5"/>
</dbReference>
<dbReference type="Pfam" id="PF17852">
    <property type="entry name" value="Dynein_AAA_lid"/>
    <property type="match status" value="1"/>
</dbReference>
<feature type="region of interest" description="Disordered" evidence="15">
    <location>
        <begin position="4269"/>
        <end position="4294"/>
    </location>
</feature>
<dbReference type="Gene3D" id="1.10.287.2620">
    <property type="match status" value="1"/>
</dbReference>
<keyword evidence="6" id="KW-0547">Nucleotide-binding</keyword>
<dbReference type="InterPro" id="IPR035699">
    <property type="entry name" value="AAA_6"/>
</dbReference>
<evidence type="ECO:0000256" key="8">
    <source>
        <dbReference type="ARBA" id="ARBA00023017"/>
    </source>
</evidence>
<dbReference type="GO" id="GO:0005874">
    <property type="term" value="C:microtubule"/>
    <property type="evidence" value="ECO:0007669"/>
    <property type="project" value="UniProtKB-KW"/>
</dbReference>
<dbReference type="FunFam" id="3.20.180.20:FF:000001">
    <property type="entry name" value="Dynein axonemal heavy chain 5"/>
    <property type="match status" value="1"/>
</dbReference>
<comment type="caution">
    <text evidence="17">The sequence shown here is derived from an EMBL/GenBank/DDBJ whole genome shotgun (WGS) entry which is preliminary data.</text>
</comment>
<dbReference type="InterPro" id="IPR003593">
    <property type="entry name" value="AAA+_ATPase"/>
</dbReference>
<dbReference type="InterPro" id="IPR035706">
    <property type="entry name" value="AAA_9"/>
</dbReference>
<evidence type="ECO:0000313" key="17">
    <source>
        <dbReference type="EMBL" id="PAA83426.1"/>
    </source>
</evidence>
<accession>A0A267GBR4</accession>
<keyword evidence="5" id="KW-0677">Repeat</keyword>
<name>A0A267GBR4_9PLAT</name>
<dbReference type="Gene3D" id="1.20.1270.280">
    <property type="match status" value="1"/>
</dbReference>
<dbReference type="GO" id="GO:0005524">
    <property type="term" value="F:ATP binding"/>
    <property type="evidence" value="ECO:0007669"/>
    <property type="project" value="UniProtKB-KW"/>
</dbReference>
<feature type="region of interest" description="Disordered" evidence="15">
    <location>
        <begin position="2577"/>
        <end position="2599"/>
    </location>
</feature>
<feature type="region of interest" description="Disordered" evidence="15">
    <location>
        <begin position="4349"/>
        <end position="4374"/>
    </location>
</feature>
<dbReference type="InterPro" id="IPR043157">
    <property type="entry name" value="Dynein_AAA1S"/>
</dbReference>
<dbReference type="Pfam" id="PF18199">
    <property type="entry name" value="Dynein_C"/>
    <property type="match status" value="1"/>
</dbReference>
<dbReference type="Gene3D" id="1.10.8.1220">
    <property type="match status" value="1"/>
</dbReference>
<evidence type="ECO:0000313" key="18">
    <source>
        <dbReference type="Proteomes" id="UP000215902"/>
    </source>
</evidence>
<dbReference type="Gene3D" id="3.20.180.20">
    <property type="entry name" value="Dynein heavy chain, N-terminal domain 2"/>
    <property type="match status" value="1"/>
</dbReference>
<feature type="domain" description="AAA+ ATPase" evidence="16">
    <location>
        <begin position="2724"/>
        <end position="2865"/>
    </location>
</feature>
<dbReference type="Gene3D" id="1.20.920.20">
    <property type="match status" value="1"/>
</dbReference>
<evidence type="ECO:0000256" key="11">
    <source>
        <dbReference type="ARBA" id="ARBA00023175"/>
    </source>
</evidence>
<feature type="domain" description="AAA+ ATPase" evidence="16">
    <location>
        <begin position="2025"/>
        <end position="2163"/>
    </location>
</feature>
<dbReference type="GO" id="GO:0007018">
    <property type="term" value="P:microtubule-based movement"/>
    <property type="evidence" value="ECO:0007669"/>
    <property type="project" value="InterPro"/>
</dbReference>
<feature type="compositionally biased region" description="Polar residues" evidence="15">
    <location>
        <begin position="1027"/>
        <end position="1039"/>
    </location>
</feature>
<evidence type="ECO:0000256" key="14">
    <source>
        <dbReference type="SAM" id="Coils"/>
    </source>
</evidence>
<evidence type="ECO:0000256" key="2">
    <source>
        <dbReference type="ARBA" id="ARBA00008887"/>
    </source>
</evidence>
<evidence type="ECO:0000256" key="10">
    <source>
        <dbReference type="ARBA" id="ARBA00023069"/>
    </source>
</evidence>
<dbReference type="SUPFAM" id="SSF52540">
    <property type="entry name" value="P-loop containing nucleoside triphosphate hydrolases"/>
    <property type="match status" value="4"/>
</dbReference>
<feature type="coiled-coil region" evidence="14">
    <location>
        <begin position="3397"/>
        <end position="3442"/>
    </location>
</feature>
<keyword evidence="12" id="KW-0206">Cytoskeleton</keyword>
<evidence type="ECO:0000256" key="5">
    <source>
        <dbReference type="ARBA" id="ARBA00022737"/>
    </source>
</evidence>
<keyword evidence="11" id="KW-0505">Motor protein</keyword>
<dbReference type="Pfam" id="PF08385">
    <property type="entry name" value="DHC_N1"/>
    <property type="match status" value="1"/>
</dbReference>
<dbReference type="Pfam" id="PF17857">
    <property type="entry name" value="AAA_lid_1"/>
    <property type="match status" value="1"/>
</dbReference>
<dbReference type="InterPro" id="IPR041228">
    <property type="entry name" value="Dynein_C"/>
</dbReference>
<dbReference type="FunFam" id="3.40.50.300:FF:000063">
    <property type="entry name" value="dynein heavy chain 6, axonemal"/>
    <property type="match status" value="1"/>
</dbReference>
<feature type="domain" description="AAA+ ATPase" evidence="16">
    <location>
        <begin position="2354"/>
        <end position="2492"/>
    </location>
</feature>
<dbReference type="STRING" id="282301.A0A267GBR4"/>
<dbReference type="Gene3D" id="1.10.8.710">
    <property type="match status" value="1"/>
</dbReference>
<keyword evidence="10" id="KW-0969">Cilium</keyword>
<gene>
    <name evidence="17" type="ORF">BOX15_Mlig003849g1</name>
</gene>
<dbReference type="GO" id="GO:0005858">
    <property type="term" value="C:axonemal dynein complex"/>
    <property type="evidence" value="ECO:0007669"/>
    <property type="project" value="TreeGrafter"/>
</dbReference>
<dbReference type="PANTHER" id="PTHR46532">
    <property type="entry name" value="MALE FERTILITY FACTOR KL5"/>
    <property type="match status" value="1"/>
</dbReference>
<dbReference type="Gene3D" id="1.10.472.130">
    <property type="match status" value="1"/>
</dbReference>
<dbReference type="Proteomes" id="UP000215902">
    <property type="component" value="Unassembled WGS sequence"/>
</dbReference>